<comment type="caution">
    <text evidence="9">The sequence shown here is derived from an EMBL/GenBank/DDBJ whole genome shotgun (WGS) entry which is preliminary data.</text>
</comment>
<evidence type="ECO:0000256" key="4">
    <source>
        <dbReference type="ARBA" id="ARBA00022723"/>
    </source>
</evidence>
<dbReference type="InterPro" id="IPR036005">
    <property type="entry name" value="Creatinase/aminopeptidase-like"/>
</dbReference>
<evidence type="ECO:0000256" key="2">
    <source>
        <dbReference type="ARBA" id="ARBA00022438"/>
    </source>
</evidence>
<evidence type="ECO:0000259" key="8">
    <source>
        <dbReference type="Pfam" id="PF00557"/>
    </source>
</evidence>
<dbReference type="InterPro" id="IPR001714">
    <property type="entry name" value="Pept_M24_MAP"/>
</dbReference>
<dbReference type="GO" id="GO:0004239">
    <property type="term" value="F:initiator methionyl aminopeptidase activity"/>
    <property type="evidence" value="ECO:0007669"/>
    <property type="project" value="UniProtKB-UniRule"/>
</dbReference>
<name>A0A0G1KCM9_9BACT</name>
<dbReference type="CDD" id="cd01086">
    <property type="entry name" value="MetAP1"/>
    <property type="match status" value="1"/>
</dbReference>
<evidence type="ECO:0000256" key="6">
    <source>
        <dbReference type="HAMAP-Rule" id="MF_01974"/>
    </source>
</evidence>
<keyword evidence="4 6" id="KW-0479">Metal-binding</keyword>
<dbReference type="GO" id="GO:0046872">
    <property type="term" value="F:metal ion binding"/>
    <property type="evidence" value="ECO:0007669"/>
    <property type="project" value="UniProtKB-UniRule"/>
</dbReference>
<comment type="cofactor">
    <cofactor evidence="6">
        <name>Co(2+)</name>
        <dbReference type="ChEBI" id="CHEBI:48828"/>
    </cofactor>
    <cofactor evidence="6">
        <name>Zn(2+)</name>
        <dbReference type="ChEBI" id="CHEBI:29105"/>
    </cofactor>
    <cofactor evidence="6">
        <name>Mn(2+)</name>
        <dbReference type="ChEBI" id="CHEBI:29035"/>
    </cofactor>
    <cofactor evidence="6">
        <name>Fe(2+)</name>
        <dbReference type="ChEBI" id="CHEBI:29033"/>
    </cofactor>
    <text evidence="6">Binds 2 divalent metal cations per subunit. Has a high-affinity and a low affinity metal-binding site. The true nature of the physiological cofactor is under debate. The enzyme is active with cobalt, zinc, manganese or divalent iron ions. Most likely, methionine aminopeptidases function as mononuclear Fe(2+)-metalloproteases under physiological conditions, and the catalytically relevant metal-binding site has been assigned to the histidine-containing high-affinity site.</text>
</comment>
<protein>
    <recommendedName>
        <fullName evidence="6 7">Methionine aminopeptidase</fullName>
        <shortName evidence="6">MAP</shortName>
        <shortName evidence="6">MetAP</shortName>
        <ecNumber evidence="6 7">3.4.11.18</ecNumber>
    </recommendedName>
    <alternativeName>
        <fullName evidence="6">Peptidase M</fullName>
    </alternativeName>
</protein>
<dbReference type="PANTHER" id="PTHR43330">
    <property type="entry name" value="METHIONINE AMINOPEPTIDASE"/>
    <property type="match status" value="1"/>
</dbReference>
<dbReference type="Gene3D" id="3.90.230.10">
    <property type="entry name" value="Creatinase/methionine aminopeptidase superfamily"/>
    <property type="match status" value="1"/>
</dbReference>
<feature type="binding site" evidence="6">
    <location>
        <position position="242"/>
    </location>
    <ligand>
        <name>a divalent metal cation</name>
        <dbReference type="ChEBI" id="CHEBI:60240"/>
        <label>1</label>
    </ligand>
</feature>
<accession>A0A0G1KCM9</accession>
<feature type="binding site" evidence="6">
    <location>
        <position position="178"/>
    </location>
    <ligand>
        <name>a divalent metal cation</name>
        <dbReference type="ChEBI" id="CHEBI:60240"/>
        <label>2</label>
        <note>catalytic</note>
    </ligand>
</feature>
<sequence length="257" mass="27629">MINLKTKKEIEAMREGGRILKSILEELKKKTVPGVTTGSLNKLANELILKYGAKPSFLGYGDFPAVLCVSVNDEIVHGVPSERKLKEGDLCKLDFGVLYKGFHTDSAVTVLVTKGGKLSRVFNRKYSLEKKLISVTKKSLEIGIAKAVVGNRLGDIGAAIQKFVEKAGFGVVRDLVGHGIGKELHESPQVPNYGKEGAGEKLVPGMVIAIEPMVVTGSWKIKDGDDGFVFTTKDGGLAAHFEHTVAITEKEPAVLTG</sequence>
<evidence type="ECO:0000313" key="9">
    <source>
        <dbReference type="EMBL" id="KKT81353.1"/>
    </source>
</evidence>
<evidence type="ECO:0000256" key="1">
    <source>
        <dbReference type="ARBA" id="ARBA00002521"/>
    </source>
</evidence>
<comment type="function">
    <text evidence="1 6">Removes the N-terminal methionine from nascent proteins. The N-terminal methionine is often cleaved when the second residue in the primary sequence is small and uncharged (Met-Ala-, Cys, Gly, Pro, Ser, Thr, or Val). Requires deformylation of the N(alpha)-formylated initiator methionine before it can be hydrolyzed.</text>
</comment>
<dbReference type="Proteomes" id="UP000034032">
    <property type="component" value="Unassembled WGS sequence"/>
</dbReference>
<dbReference type="GO" id="GO:0070006">
    <property type="term" value="F:metalloaminopeptidase activity"/>
    <property type="evidence" value="ECO:0007669"/>
    <property type="project" value="UniProtKB-UniRule"/>
</dbReference>
<comment type="subunit">
    <text evidence="6">Monomer.</text>
</comment>
<feature type="domain" description="Peptidase M24" evidence="8">
    <location>
        <begin position="11"/>
        <end position="249"/>
    </location>
</feature>
<comment type="catalytic activity">
    <reaction evidence="6 7">
        <text>Release of N-terminal amino acids, preferentially methionine, from peptides and arylamides.</text>
        <dbReference type="EC" id="3.4.11.18"/>
    </reaction>
</comment>
<dbReference type="InterPro" id="IPR000994">
    <property type="entry name" value="Pept_M24"/>
</dbReference>
<proteinExistence type="inferred from homology"/>
<dbReference type="PRINTS" id="PR00599">
    <property type="entry name" value="MAPEPTIDASE"/>
</dbReference>
<dbReference type="PATRIC" id="fig|1619025.3.peg.756"/>
<dbReference type="GO" id="GO:0005829">
    <property type="term" value="C:cytosol"/>
    <property type="evidence" value="ECO:0007669"/>
    <property type="project" value="TreeGrafter"/>
</dbReference>
<organism evidence="9 10">
    <name type="scientific">Candidatus Yanofskybacteria bacterium GW2011_GWA2_44_9</name>
    <dbReference type="NCBI Taxonomy" id="1619025"/>
    <lineage>
        <taxon>Bacteria</taxon>
        <taxon>Candidatus Yanofskyibacteriota</taxon>
    </lineage>
</organism>
<gene>
    <name evidence="6" type="primary">map</name>
    <name evidence="9" type="ORF">UW79_C0021G0003</name>
</gene>
<keyword evidence="5 6" id="KW-0378">Hydrolase</keyword>
<feature type="binding site" evidence="6">
    <location>
        <position position="94"/>
    </location>
    <ligand>
        <name>a divalent metal cation</name>
        <dbReference type="ChEBI" id="CHEBI:60240"/>
        <label>1</label>
    </ligand>
</feature>
<dbReference type="AlphaFoldDB" id="A0A0G1KCM9"/>
<keyword evidence="2 6" id="KW-0031">Aminopeptidase</keyword>
<dbReference type="InterPro" id="IPR002467">
    <property type="entry name" value="Pept_M24A_MAP1"/>
</dbReference>
<feature type="binding site" evidence="6">
    <location>
        <position position="242"/>
    </location>
    <ligand>
        <name>a divalent metal cation</name>
        <dbReference type="ChEBI" id="CHEBI:60240"/>
        <label>2</label>
        <note>catalytic</note>
    </ligand>
</feature>
<dbReference type="SUPFAM" id="SSF55920">
    <property type="entry name" value="Creatinase/aminopeptidase"/>
    <property type="match status" value="1"/>
</dbReference>
<dbReference type="HAMAP" id="MF_01974">
    <property type="entry name" value="MetAP_1"/>
    <property type="match status" value="1"/>
</dbReference>
<feature type="binding site" evidence="6">
    <location>
        <position position="105"/>
    </location>
    <ligand>
        <name>a divalent metal cation</name>
        <dbReference type="ChEBI" id="CHEBI:60240"/>
        <label>2</label>
        <note>catalytic</note>
    </ligand>
</feature>
<dbReference type="GO" id="GO:0006508">
    <property type="term" value="P:proteolysis"/>
    <property type="evidence" value="ECO:0007669"/>
    <property type="project" value="UniProtKB-KW"/>
</dbReference>
<dbReference type="Pfam" id="PF00557">
    <property type="entry name" value="Peptidase_M24"/>
    <property type="match status" value="1"/>
</dbReference>
<keyword evidence="3 6" id="KW-0645">Protease</keyword>
<evidence type="ECO:0000256" key="7">
    <source>
        <dbReference type="RuleBase" id="RU003653"/>
    </source>
</evidence>
<feature type="binding site" evidence="6">
    <location>
        <position position="105"/>
    </location>
    <ligand>
        <name>a divalent metal cation</name>
        <dbReference type="ChEBI" id="CHEBI:60240"/>
        <label>1</label>
    </ligand>
</feature>
<evidence type="ECO:0000313" key="10">
    <source>
        <dbReference type="Proteomes" id="UP000034032"/>
    </source>
</evidence>
<evidence type="ECO:0000256" key="5">
    <source>
        <dbReference type="ARBA" id="ARBA00022801"/>
    </source>
</evidence>
<comment type="similarity">
    <text evidence="6">Belongs to the peptidase M24A family. Methionine aminopeptidase type 1 subfamily.</text>
</comment>
<dbReference type="EMBL" id="LCJR01000021">
    <property type="protein sequence ID" value="KKT81353.1"/>
    <property type="molecule type" value="Genomic_DNA"/>
</dbReference>
<feature type="binding site" evidence="6">
    <location>
        <position position="211"/>
    </location>
    <ligand>
        <name>a divalent metal cation</name>
        <dbReference type="ChEBI" id="CHEBI:60240"/>
        <label>2</label>
        <note>catalytic</note>
    </ligand>
</feature>
<feature type="binding site" evidence="6">
    <location>
        <position position="185"/>
    </location>
    <ligand>
        <name>substrate</name>
    </ligand>
</feature>
<dbReference type="PANTHER" id="PTHR43330:SF27">
    <property type="entry name" value="METHIONINE AMINOPEPTIDASE"/>
    <property type="match status" value="1"/>
</dbReference>
<dbReference type="EC" id="3.4.11.18" evidence="6 7"/>
<feature type="binding site" evidence="6">
    <location>
        <position position="77"/>
    </location>
    <ligand>
        <name>substrate</name>
    </ligand>
</feature>
<dbReference type="NCBIfam" id="TIGR00500">
    <property type="entry name" value="met_pdase_I"/>
    <property type="match status" value="1"/>
</dbReference>
<evidence type="ECO:0000256" key="3">
    <source>
        <dbReference type="ARBA" id="ARBA00022670"/>
    </source>
</evidence>
<reference evidence="9 10" key="1">
    <citation type="journal article" date="2015" name="Nature">
        <title>rRNA introns, odd ribosomes, and small enigmatic genomes across a large radiation of phyla.</title>
        <authorList>
            <person name="Brown C.T."/>
            <person name="Hug L.A."/>
            <person name="Thomas B.C."/>
            <person name="Sharon I."/>
            <person name="Castelle C.J."/>
            <person name="Singh A."/>
            <person name="Wilkins M.J."/>
            <person name="Williams K.H."/>
            <person name="Banfield J.F."/>
        </authorList>
    </citation>
    <scope>NUCLEOTIDE SEQUENCE [LARGE SCALE GENOMIC DNA]</scope>
</reference>